<dbReference type="AlphaFoldDB" id="A0A7J6KVB4"/>
<evidence type="ECO:0000256" key="1">
    <source>
        <dbReference type="SAM" id="MobiDB-lite"/>
    </source>
</evidence>
<name>A0A7J6KVB4_PERCH</name>
<evidence type="ECO:0000313" key="3">
    <source>
        <dbReference type="Proteomes" id="UP000591131"/>
    </source>
</evidence>
<dbReference type="Proteomes" id="UP000591131">
    <property type="component" value="Unassembled WGS sequence"/>
</dbReference>
<proteinExistence type="predicted"/>
<feature type="compositionally biased region" description="Low complexity" evidence="1">
    <location>
        <begin position="160"/>
        <end position="175"/>
    </location>
</feature>
<accession>A0A7J6KVB4</accession>
<sequence>SVSSYKVIASAPGCPTIDQGSVNGQGSTTDEGWVECAISSQDNNFKYRLMPLIPVAKVQPLYCMYPSPFGPSEPLGAPRLGKMRGKGCAGLEASARLVIRGTSSRKMPIMRRSARKSQTPRRLSLGGLRGVAQQQHGNHHMSMHSPMEPRAAGAGRGRTSSSDSISPISDIVDGPPRGGIRRGIDIPPHLPPYSNMPRTPERPSGPQMKSFKLSKEHWTTPATTASTPSGVALVSSASVAYEAARAERVEPRLALGSMQPPFPAMQRERFRRLPTGDSSYSPLGYDTQDESQQFSPPNAPQWIPLGTADAGGACMASSSSSEGSYQCPIVVTDRACQTDESFFRLHSSSLQPHHQHAARRFTRDSWVQTTPALASPTRQWPAPAAMVDTRQGRIIRITNTYRRLEPSVYRSTPLPPPTATAAAATVRAEAPRPPHVVRFSSPPPPPPRVTYSRSFLPISPQVNTSSSLVTSSQSPPRALGSYVLRPAAAPVGQPRLLASQQVYRAGF</sequence>
<evidence type="ECO:0000313" key="2">
    <source>
        <dbReference type="EMBL" id="KAF4650852.1"/>
    </source>
</evidence>
<feature type="region of interest" description="Disordered" evidence="1">
    <location>
        <begin position="132"/>
        <end position="208"/>
    </location>
</feature>
<dbReference type="EMBL" id="JAAPAO010001166">
    <property type="protein sequence ID" value="KAF4650852.1"/>
    <property type="molecule type" value="Genomic_DNA"/>
</dbReference>
<reference evidence="2 3" key="1">
    <citation type="submission" date="2020-04" db="EMBL/GenBank/DDBJ databases">
        <title>Perkinsus chesapeaki whole genome sequence.</title>
        <authorList>
            <person name="Bogema D.R."/>
        </authorList>
    </citation>
    <scope>NUCLEOTIDE SEQUENCE [LARGE SCALE GENOMIC DNA]</scope>
    <source>
        <strain evidence="2">ATCC PRA-425</strain>
    </source>
</reference>
<comment type="caution">
    <text evidence="2">The sequence shown here is derived from an EMBL/GenBank/DDBJ whole genome shotgun (WGS) entry which is preliminary data.</text>
</comment>
<dbReference type="OrthoDB" id="10421247at2759"/>
<gene>
    <name evidence="2" type="ORF">FOL47_000808</name>
</gene>
<protein>
    <submittedName>
        <fullName evidence="2">Uncharacterized protein</fullName>
    </submittedName>
</protein>
<feature type="non-terminal residue" evidence="2">
    <location>
        <position position="1"/>
    </location>
</feature>
<organism evidence="2 3">
    <name type="scientific">Perkinsus chesapeaki</name>
    <name type="common">Clam parasite</name>
    <name type="synonym">Perkinsus andrewsi</name>
    <dbReference type="NCBI Taxonomy" id="330153"/>
    <lineage>
        <taxon>Eukaryota</taxon>
        <taxon>Sar</taxon>
        <taxon>Alveolata</taxon>
        <taxon>Perkinsozoa</taxon>
        <taxon>Perkinsea</taxon>
        <taxon>Perkinsida</taxon>
        <taxon>Perkinsidae</taxon>
        <taxon>Perkinsus</taxon>
    </lineage>
</organism>
<keyword evidence="3" id="KW-1185">Reference proteome</keyword>